<accession>A0A151CKA6</accession>
<keyword evidence="2" id="KW-0732">Signal</keyword>
<gene>
    <name evidence="4" type="ORF">AS592_11410</name>
</gene>
<dbReference type="AlphaFoldDB" id="A0A151CKA6"/>
<evidence type="ECO:0000313" key="5">
    <source>
        <dbReference type="Proteomes" id="UP000075359"/>
    </source>
</evidence>
<dbReference type="Proteomes" id="UP000075359">
    <property type="component" value="Unassembled WGS sequence"/>
</dbReference>
<evidence type="ECO:0000256" key="1">
    <source>
        <dbReference type="ARBA" id="ARBA00023284"/>
    </source>
</evidence>
<sequence>MKLVLSLFLTLAILQAQSFFSLTDLKSYDIIVANMTSKVDKKYNKEIEAVLREMSKELGIDMKGHSSNVLALVVRNVVVDQCVGIKIDLDMGEYLPRPGSGENVFSITYMNSRIIRLDAIEDDLVDTVEEMAEKFADQYRDDNKKLTEVKAGKRVSYENFAREMAYETNYMAAMKKAKAEGKPVMVFMTTNYCPWCRKFESRILTEVEIDRQIKKKYVPLLLNFEKKEFPSILDEIAVTPTLYIIDPKTEKILHTFVGYSSREDFLRELKK</sequence>
<keyword evidence="5" id="KW-1185">Reference proteome</keyword>
<feature type="signal peptide" evidence="2">
    <location>
        <begin position="1"/>
        <end position="18"/>
    </location>
</feature>
<proteinExistence type="predicted"/>
<dbReference type="InterPro" id="IPR013766">
    <property type="entry name" value="Thioredoxin_domain"/>
</dbReference>
<dbReference type="InterPro" id="IPR036249">
    <property type="entry name" value="Thioredoxin-like_sf"/>
</dbReference>
<organism evidence="4 5">
    <name type="scientific">Sulfurovum riftiae</name>
    <dbReference type="NCBI Taxonomy" id="1630136"/>
    <lineage>
        <taxon>Bacteria</taxon>
        <taxon>Pseudomonadati</taxon>
        <taxon>Campylobacterota</taxon>
        <taxon>Epsilonproteobacteria</taxon>
        <taxon>Campylobacterales</taxon>
        <taxon>Sulfurovaceae</taxon>
        <taxon>Sulfurovum</taxon>
    </lineage>
</organism>
<reference evidence="4 5" key="1">
    <citation type="submission" date="2015-11" db="EMBL/GenBank/DDBJ databases">
        <title>Draft genome of Sulfurovum riftiae 1812E, a member of the Epsilonproteobacteria isolated from the tube of the deep-sea hydrothermal vent tubewom Riftia pachyptila.</title>
        <authorList>
            <person name="Vetriani C."/>
            <person name="Giovannelli D."/>
        </authorList>
    </citation>
    <scope>NUCLEOTIDE SEQUENCE [LARGE SCALE GENOMIC DNA]</scope>
    <source>
        <strain evidence="4 5">1812E</strain>
    </source>
</reference>
<feature type="chain" id="PRO_5007578619" description="Thioredoxin domain-containing protein" evidence="2">
    <location>
        <begin position="19"/>
        <end position="271"/>
    </location>
</feature>
<dbReference type="PROSITE" id="PS00194">
    <property type="entry name" value="THIOREDOXIN_1"/>
    <property type="match status" value="1"/>
</dbReference>
<dbReference type="Pfam" id="PF13899">
    <property type="entry name" value="Thioredoxin_7"/>
    <property type="match status" value="1"/>
</dbReference>
<dbReference type="STRING" id="1630136.AS592_11410"/>
<keyword evidence="1" id="KW-0676">Redox-active center</keyword>
<feature type="domain" description="Thioredoxin" evidence="3">
    <location>
        <begin position="126"/>
        <end position="271"/>
    </location>
</feature>
<dbReference type="InterPro" id="IPR017937">
    <property type="entry name" value="Thioredoxin_CS"/>
</dbReference>
<evidence type="ECO:0000313" key="4">
    <source>
        <dbReference type="EMBL" id="KYJ87693.1"/>
    </source>
</evidence>
<name>A0A151CKA6_9BACT</name>
<comment type="caution">
    <text evidence="4">The sequence shown here is derived from an EMBL/GenBank/DDBJ whole genome shotgun (WGS) entry which is preliminary data.</text>
</comment>
<dbReference type="Gene3D" id="3.40.30.10">
    <property type="entry name" value="Glutaredoxin"/>
    <property type="match status" value="1"/>
</dbReference>
<evidence type="ECO:0000256" key="2">
    <source>
        <dbReference type="SAM" id="SignalP"/>
    </source>
</evidence>
<evidence type="ECO:0000259" key="3">
    <source>
        <dbReference type="PROSITE" id="PS51352"/>
    </source>
</evidence>
<protein>
    <recommendedName>
        <fullName evidence="3">Thioredoxin domain-containing protein</fullName>
    </recommendedName>
</protein>
<dbReference type="RefSeq" id="WP_067328740.1">
    <property type="nucleotide sequence ID" value="NZ_LNKT01000001.1"/>
</dbReference>
<dbReference type="EMBL" id="LNKT01000001">
    <property type="protein sequence ID" value="KYJ87693.1"/>
    <property type="molecule type" value="Genomic_DNA"/>
</dbReference>
<dbReference type="SUPFAM" id="SSF52833">
    <property type="entry name" value="Thioredoxin-like"/>
    <property type="match status" value="1"/>
</dbReference>
<dbReference type="OrthoDB" id="5372638at2"/>
<dbReference type="PROSITE" id="PS51352">
    <property type="entry name" value="THIOREDOXIN_2"/>
    <property type="match status" value="1"/>
</dbReference>